<keyword evidence="9 14" id="KW-0378">Hydrolase</keyword>
<dbReference type="InterPro" id="IPR036264">
    <property type="entry name" value="Bact_exopeptidase_dim_dom"/>
</dbReference>
<dbReference type="Gene3D" id="3.30.70.360">
    <property type="match status" value="1"/>
</dbReference>
<evidence type="ECO:0000256" key="12">
    <source>
        <dbReference type="ARBA" id="ARBA00051301"/>
    </source>
</evidence>
<proteinExistence type="inferred from homology"/>
<keyword evidence="8" id="KW-0479">Metal-binding</keyword>
<dbReference type="InterPro" id="IPR002933">
    <property type="entry name" value="Peptidase_M20"/>
</dbReference>
<dbReference type="GO" id="GO:0009089">
    <property type="term" value="P:lysine biosynthetic process via diaminopimelate"/>
    <property type="evidence" value="ECO:0007669"/>
    <property type="project" value="UniProtKB-UniPathway"/>
</dbReference>
<protein>
    <recommendedName>
        <fullName evidence="6">Probable succinyl-diaminopimelate desuccinylase</fullName>
        <ecNumber evidence="5">3.5.1.18</ecNumber>
    </recommendedName>
</protein>
<dbReference type="InterPro" id="IPR010182">
    <property type="entry name" value="ArgE/DapE"/>
</dbReference>
<evidence type="ECO:0000256" key="4">
    <source>
        <dbReference type="ARBA" id="ARBA00006247"/>
    </source>
</evidence>
<evidence type="ECO:0000256" key="1">
    <source>
        <dbReference type="ARBA" id="ARBA00001941"/>
    </source>
</evidence>
<keyword evidence="7" id="KW-0028">Amino-acid biosynthesis</keyword>
<dbReference type="EMBL" id="JACHIG010000003">
    <property type="protein sequence ID" value="MBB5032059.1"/>
    <property type="molecule type" value="Genomic_DNA"/>
</dbReference>
<comment type="similarity">
    <text evidence="4">Belongs to the peptidase M20A family.</text>
</comment>
<dbReference type="SUPFAM" id="SSF53187">
    <property type="entry name" value="Zn-dependent exopeptidases"/>
    <property type="match status" value="1"/>
</dbReference>
<comment type="catalytic activity">
    <reaction evidence="12">
        <text>N-succinyl-(2S,6S)-2,6-diaminopimelate + H2O = (2S,6S)-2,6-diaminopimelate + succinate</text>
        <dbReference type="Rhea" id="RHEA:22608"/>
        <dbReference type="ChEBI" id="CHEBI:15377"/>
        <dbReference type="ChEBI" id="CHEBI:30031"/>
        <dbReference type="ChEBI" id="CHEBI:57609"/>
        <dbReference type="ChEBI" id="CHEBI:58087"/>
        <dbReference type="EC" id="3.5.1.18"/>
    </reaction>
</comment>
<dbReference type="PANTHER" id="PTHR43808:SF8">
    <property type="entry name" value="PEPTIDASE M20 DIMERISATION DOMAIN-CONTAINING PROTEIN"/>
    <property type="match status" value="1"/>
</dbReference>
<feature type="domain" description="Peptidase M20 dimerisation" evidence="13">
    <location>
        <begin position="170"/>
        <end position="278"/>
    </location>
</feature>
<evidence type="ECO:0000313" key="14">
    <source>
        <dbReference type="EMBL" id="MBB5032059.1"/>
    </source>
</evidence>
<dbReference type="GO" id="GO:0046872">
    <property type="term" value="F:metal ion binding"/>
    <property type="evidence" value="ECO:0007669"/>
    <property type="project" value="UniProtKB-KW"/>
</dbReference>
<evidence type="ECO:0000256" key="8">
    <source>
        <dbReference type="ARBA" id="ARBA00022723"/>
    </source>
</evidence>
<dbReference type="NCBIfam" id="TIGR01910">
    <property type="entry name" value="DapE-ArgE"/>
    <property type="match status" value="1"/>
</dbReference>
<gene>
    <name evidence="14" type="ORF">HNQ65_001636</name>
</gene>
<keyword evidence="15" id="KW-1185">Reference proteome</keyword>
<dbReference type="RefSeq" id="WP_184339002.1">
    <property type="nucleotide sequence ID" value="NZ_JACHIG010000003.1"/>
</dbReference>
<dbReference type="InterPro" id="IPR001261">
    <property type="entry name" value="ArgE/DapE_CS"/>
</dbReference>
<dbReference type="Gene3D" id="3.40.630.10">
    <property type="entry name" value="Zn peptidases"/>
    <property type="match status" value="1"/>
</dbReference>
<evidence type="ECO:0000256" key="2">
    <source>
        <dbReference type="ARBA" id="ARBA00001947"/>
    </source>
</evidence>
<dbReference type="GO" id="GO:0009014">
    <property type="term" value="F:succinyl-diaminopimelate desuccinylase activity"/>
    <property type="evidence" value="ECO:0007669"/>
    <property type="project" value="UniProtKB-EC"/>
</dbReference>
<dbReference type="PROSITE" id="PS00759">
    <property type="entry name" value="ARGE_DAPE_CPG2_2"/>
    <property type="match status" value="1"/>
</dbReference>
<dbReference type="EC" id="3.5.1.18" evidence="5"/>
<keyword evidence="10" id="KW-0862">Zinc</keyword>
<accession>A0A7W8DJE6</accession>
<comment type="cofactor">
    <cofactor evidence="2">
        <name>Zn(2+)</name>
        <dbReference type="ChEBI" id="CHEBI:29105"/>
    </cofactor>
</comment>
<evidence type="ECO:0000256" key="3">
    <source>
        <dbReference type="ARBA" id="ARBA00005130"/>
    </source>
</evidence>
<evidence type="ECO:0000256" key="9">
    <source>
        <dbReference type="ARBA" id="ARBA00022801"/>
    </source>
</evidence>
<comment type="pathway">
    <text evidence="3">Amino-acid biosynthesis; L-lysine biosynthesis via DAP pathway; LL-2,6-diaminopimelate from (S)-tetrahydrodipicolinate (succinylase route): step 3/3.</text>
</comment>
<keyword evidence="11" id="KW-0170">Cobalt</keyword>
<sequence>MSPVLQTLADLVRINSINSSYEGGPGEAEAAAYVRKFFEQRGIEVWEQEVFPGRNNVIARIPGRDSTRRLVFEAHMDTVSIKGMTIDPFDPVVRDGKMHGRGSVDDKAGLAAMMHAVADIHASGELPPCEVWMAAVVDEEYSFRGVVKLCEGLKADAAVVAEPTEFRCVIASKGVLRWRIKTKGKAAHSSKPHLGINAITAMARVVLALNEDHARMQPAAHPLLGPGTCNVGVINGGVQVNFVPDEALIEIDRRLLPGEEVPQVLAHYQVLLDALMKQHPDVVAEMEEPMLQDWAFQTDAGEPLVQLARTLLGEMGRNDEVCGVPFGSDASKFSRMGIPTILFGPGSIDQAHAAVEYVECAEVEKALAFYTEVARRFV</sequence>
<dbReference type="InterPro" id="IPR050072">
    <property type="entry name" value="Peptidase_M20A"/>
</dbReference>
<comment type="cofactor">
    <cofactor evidence="1">
        <name>Co(2+)</name>
        <dbReference type="ChEBI" id="CHEBI:48828"/>
    </cofactor>
</comment>
<name>A0A7W8DJE6_9BACT</name>
<evidence type="ECO:0000256" key="11">
    <source>
        <dbReference type="ARBA" id="ARBA00023285"/>
    </source>
</evidence>
<evidence type="ECO:0000256" key="5">
    <source>
        <dbReference type="ARBA" id="ARBA00011921"/>
    </source>
</evidence>
<evidence type="ECO:0000256" key="6">
    <source>
        <dbReference type="ARBA" id="ARBA00016853"/>
    </source>
</evidence>
<evidence type="ECO:0000313" key="15">
    <source>
        <dbReference type="Proteomes" id="UP000590740"/>
    </source>
</evidence>
<dbReference type="PANTHER" id="PTHR43808">
    <property type="entry name" value="ACETYLORNITHINE DEACETYLASE"/>
    <property type="match status" value="1"/>
</dbReference>
<dbReference type="InterPro" id="IPR011650">
    <property type="entry name" value="Peptidase_M20_dimer"/>
</dbReference>
<dbReference type="Pfam" id="PF07687">
    <property type="entry name" value="M20_dimer"/>
    <property type="match status" value="1"/>
</dbReference>
<comment type="caution">
    <text evidence="14">The sequence shown here is derived from an EMBL/GenBank/DDBJ whole genome shotgun (WGS) entry which is preliminary data.</text>
</comment>
<evidence type="ECO:0000256" key="7">
    <source>
        <dbReference type="ARBA" id="ARBA00022605"/>
    </source>
</evidence>
<organism evidence="14 15">
    <name type="scientific">Prosthecobacter vanneervenii</name>
    <dbReference type="NCBI Taxonomy" id="48466"/>
    <lineage>
        <taxon>Bacteria</taxon>
        <taxon>Pseudomonadati</taxon>
        <taxon>Verrucomicrobiota</taxon>
        <taxon>Verrucomicrobiia</taxon>
        <taxon>Verrucomicrobiales</taxon>
        <taxon>Verrucomicrobiaceae</taxon>
        <taxon>Prosthecobacter</taxon>
    </lineage>
</organism>
<dbReference type="Proteomes" id="UP000590740">
    <property type="component" value="Unassembled WGS sequence"/>
</dbReference>
<reference evidence="14 15" key="1">
    <citation type="submission" date="2020-08" db="EMBL/GenBank/DDBJ databases">
        <title>Genomic Encyclopedia of Type Strains, Phase IV (KMG-IV): sequencing the most valuable type-strain genomes for metagenomic binning, comparative biology and taxonomic classification.</title>
        <authorList>
            <person name="Goeker M."/>
        </authorList>
    </citation>
    <scope>NUCLEOTIDE SEQUENCE [LARGE SCALE GENOMIC DNA]</scope>
    <source>
        <strain evidence="14 15">DSM 12252</strain>
    </source>
</reference>
<evidence type="ECO:0000256" key="10">
    <source>
        <dbReference type="ARBA" id="ARBA00022833"/>
    </source>
</evidence>
<dbReference type="CDD" id="cd03894">
    <property type="entry name" value="M20_ArgE"/>
    <property type="match status" value="1"/>
</dbReference>
<dbReference type="UniPathway" id="UPA00034">
    <property type="reaction ID" value="UER00021"/>
</dbReference>
<dbReference type="AlphaFoldDB" id="A0A7W8DJE6"/>
<dbReference type="Pfam" id="PF01546">
    <property type="entry name" value="Peptidase_M20"/>
    <property type="match status" value="1"/>
</dbReference>
<evidence type="ECO:0000259" key="13">
    <source>
        <dbReference type="Pfam" id="PF07687"/>
    </source>
</evidence>
<dbReference type="SUPFAM" id="SSF55031">
    <property type="entry name" value="Bacterial exopeptidase dimerisation domain"/>
    <property type="match status" value="1"/>
</dbReference>